<accession>A0ABY2D5I1</accession>
<gene>
    <name evidence="1" type="ORF">E0702_17005</name>
</gene>
<evidence type="ECO:0000313" key="2">
    <source>
        <dbReference type="Proteomes" id="UP000294823"/>
    </source>
</evidence>
<dbReference type="Proteomes" id="UP000294823">
    <property type="component" value="Unassembled WGS sequence"/>
</dbReference>
<dbReference type="Gene3D" id="1.20.1600.10">
    <property type="entry name" value="Outer membrane efflux proteins (OEP)"/>
    <property type="match status" value="1"/>
</dbReference>
<organism evidence="1 2">
    <name type="scientific">Halomonas marinisediminis</name>
    <dbReference type="NCBI Taxonomy" id="2546095"/>
    <lineage>
        <taxon>Bacteria</taxon>
        <taxon>Pseudomonadati</taxon>
        <taxon>Pseudomonadota</taxon>
        <taxon>Gammaproteobacteria</taxon>
        <taxon>Oceanospirillales</taxon>
        <taxon>Halomonadaceae</taxon>
        <taxon>Halomonas</taxon>
    </lineage>
</organism>
<dbReference type="SUPFAM" id="SSF56954">
    <property type="entry name" value="Outer membrane efflux proteins (OEP)"/>
    <property type="match status" value="1"/>
</dbReference>
<reference evidence="1 2" key="1">
    <citation type="submission" date="2019-03" db="EMBL/GenBank/DDBJ databases">
        <title>Halomonas marinisediminis sp. nov., a moderately halophilic bacterium isolated from the Bohai Gulf.</title>
        <authorList>
            <person name="Ji X."/>
        </authorList>
    </citation>
    <scope>NUCLEOTIDE SEQUENCE [LARGE SCALE GENOMIC DNA]</scope>
    <source>
        <strain evidence="1 2">204</strain>
    </source>
</reference>
<comment type="caution">
    <text evidence="1">The sequence shown here is derived from an EMBL/GenBank/DDBJ whole genome shotgun (WGS) entry which is preliminary data.</text>
</comment>
<name>A0ABY2D5I1_9GAMM</name>
<feature type="non-terminal residue" evidence="1">
    <location>
        <position position="93"/>
    </location>
</feature>
<feature type="non-terminal residue" evidence="1">
    <location>
        <position position="1"/>
    </location>
</feature>
<dbReference type="EMBL" id="SLTR01000360">
    <property type="protein sequence ID" value="TDA86529.1"/>
    <property type="molecule type" value="Genomic_DNA"/>
</dbReference>
<proteinExistence type="predicted"/>
<protein>
    <submittedName>
        <fullName evidence="1">TolC family protein</fullName>
    </submittedName>
</protein>
<keyword evidence="2" id="KW-1185">Reference proteome</keyword>
<sequence>NIVDEAEANYKAAKANNLPKFNLQGGLQKVDGNSGFYTYQAGISIPFLSGSNKAQIRTAKIDKEITEANVQFKQKEVQSKFIQAKENYQKWKT</sequence>
<evidence type="ECO:0000313" key="1">
    <source>
        <dbReference type="EMBL" id="TDA86529.1"/>
    </source>
</evidence>